<dbReference type="Proteomes" id="UP000625210">
    <property type="component" value="Unassembled WGS sequence"/>
</dbReference>
<reference evidence="2" key="1">
    <citation type="journal article" date="2014" name="Int. J. Syst. Evol. Microbiol.">
        <title>Complete genome sequence of Corynebacterium casei LMG S-19264T (=DSM 44701T), isolated from a smear-ripened cheese.</title>
        <authorList>
            <consortium name="US DOE Joint Genome Institute (JGI-PGF)"/>
            <person name="Walter F."/>
            <person name="Albersmeier A."/>
            <person name="Kalinowski J."/>
            <person name="Ruckert C."/>
        </authorList>
    </citation>
    <scope>NUCLEOTIDE SEQUENCE</scope>
    <source>
        <strain evidence="2">CGMCC 1.15179</strain>
    </source>
</reference>
<dbReference type="InterPro" id="IPR025917">
    <property type="entry name" value="YuiB"/>
</dbReference>
<feature type="transmembrane region" description="Helical" evidence="1">
    <location>
        <begin position="62"/>
        <end position="81"/>
    </location>
</feature>
<dbReference type="EMBL" id="BMHQ01000002">
    <property type="protein sequence ID" value="GGE06829.1"/>
    <property type="molecule type" value="Genomic_DNA"/>
</dbReference>
<accession>A0A8J2YD29</accession>
<evidence type="ECO:0000313" key="2">
    <source>
        <dbReference type="EMBL" id="GGE06829.1"/>
    </source>
</evidence>
<protein>
    <submittedName>
        <fullName evidence="2">Uncharacterized protein</fullName>
    </submittedName>
</protein>
<comment type="caution">
    <text evidence="2">The sequence shown here is derived from an EMBL/GenBank/DDBJ whole genome shotgun (WGS) entry which is preliminary data.</text>
</comment>
<feature type="transmembrane region" description="Helical" evidence="1">
    <location>
        <begin position="12"/>
        <end position="32"/>
    </location>
</feature>
<dbReference type="Pfam" id="PF14068">
    <property type="entry name" value="YuiB"/>
    <property type="match status" value="1"/>
</dbReference>
<gene>
    <name evidence="2" type="ORF">GCM10011571_04970</name>
</gene>
<feature type="transmembrane region" description="Helical" evidence="1">
    <location>
        <begin position="39"/>
        <end position="56"/>
    </location>
</feature>
<dbReference type="AlphaFoldDB" id="A0A8J2YD29"/>
<evidence type="ECO:0000313" key="3">
    <source>
        <dbReference type="Proteomes" id="UP000625210"/>
    </source>
</evidence>
<name>A0A8J2YD29_9BACL</name>
<proteinExistence type="predicted"/>
<keyword evidence="1" id="KW-1133">Transmembrane helix</keyword>
<organism evidence="2 3">
    <name type="scientific">Marinithermofilum abyssi</name>
    <dbReference type="NCBI Taxonomy" id="1571185"/>
    <lineage>
        <taxon>Bacteria</taxon>
        <taxon>Bacillati</taxon>
        <taxon>Bacillota</taxon>
        <taxon>Bacilli</taxon>
        <taxon>Bacillales</taxon>
        <taxon>Thermoactinomycetaceae</taxon>
        <taxon>Marinithermofilum</taxon>
    </lineage>
</organism>
<reference evidence="2" key="2">
    <citation type="submission" date="2020-09" db="EMBL/GenBank/DDBJ databases">
        <authorList>
            <person name="Sun Q."/>
            <person name="Zhou Y."/>
        </authorList>
    </citation>
    <scope>NUCLEOTIDE SEQUENCE</scope>
    <source>
        <strain evidence="2">CGMCC 1.15179</strain>
    </source>
</reference>
<keyword evidence="1" id="KW-0472">Membrane</keyword>
<keyword evidence="3" id="KW-1185">Reference proteome</keyword>
<keyword evidence="1" id="KW-0812">Transmembrane</keyword>
<sequence length="89" mass="10029">MAVTMSLPQYLIGIPLFAFMGFGISFILNMILKTTWLPVVLYAGVLAYFFVTMGELKNGDYLMLFTGMFGIALGGWTIHTLRVKGYRMF</sequence>
<evidence type="ECO:0000256" key="1">
    <source>
        <dbReference type="SAM" id="Phobius"/>
    </source>
</evidence>